<comment type="caution">
    <text evidence="5">The sequence shown here is derived from an EMBL/GenBank/DDBJ whole genome shotgun (WGS) entry which is preliminary data.</text>
</comment>
<dbReference type="PANTHER" id="PTHR42756">
    <property type="entry name" value="TRANSCRIPTIONAL REGULATOR, MARR"/>
    <property type="match status" value="1"/>
</dbReference>
<dbReference type="GO" id="GO:0003677">
    <property type="term" value="F:DNA binding"/>
    <property type="evidence" value="ECO:0007669"/>
    <property type="project" value="UniProtKB-KW"/>
</dbReference>
<evidence type="ECO:0000259" key="4">
    <source>
        <dbReference type="PROSITE" id="PS50995"/>
    </source>
</evidence>
<dbReference type="EMBL" id="JABANE010000066">
    <property type="protein sequence ID" value="NME70499.1"/>
    <property type="molecule type" value="Genomic_DNA"/>
</dbReference>
<evidence type="ECO:0000256" key="3">
    <source>
        <dbReference type="ARBA" id="ARBA00023163"/>
    </source>
</evidence>
<dbReference type="PROSITE" id="PS50995">
    <property type="entry name" value="HTH_MARR_2"/>
    <property type="match status" value="1"/>
</dbReference>
<evidence type="ECO:0000256" key="2">
    <source>
        <dbReference type="ARBA" id="ARBA00023125"/>
    </source>
</evidence>
<organism evidence="5 6">
    <name type="scientific">Flammeovirga aprica JL-4</name>
    <dbReference type="NCBI Taxonomy" id="694437"/>
    <lineage>
        <taxon>Bacteria</taxon>
        <taxon>Pseudomonadati</taxon>
        <taxon>Bacteroidota</taxon>
        <taxon>Cytophagia</taxon>
        <taxon>Cytophagales</taxon>
        <taxon>Flammeovirgaceae</taxon>
        <taxon>Flammeovirga</taxon>
    </lineage>
</organism>
<evidence type="ECO:0000313" key="5">
    <source>
        <dbReference type="EMBL" id="NME70499.1"/>
    </source>
</evidence>
<keyword evidence="2" id="KW-0238">DNA-binding</keyword>
<accession>A0A7X9XBC6</accession>
<dbReference type="SMART" id="SM00347">
    <property type="entry name" value="HTH_MARR"/>
    <property type="match status" value="1"/>
</dbReference>
<gene>
    <name evidence="5" type="ORF">HHU12_21165</name>
</gene>
<dbReference type="InterPro" id="IPR036388">
    <property type="entry name" value="WH-like_DNA-bd_sf"/>
</dbReference>
<sequence>MLSVLNIESKILGGLERLSEALKALLWEKAKTFGISPIQIQILLFVSNHKREICNVSYLAKEFNVTKATISDAVRILLKKEYLEKDYSPTDNRRYNLLMTSSGVELVHQLEGYADVFNKELSSFGEQELANVFNTLSKLIFQLNQKGIIQVQRTCYNCKFYSGDKIENHYCNLLNSKLSAEEIQIDCDEFEE</sequence>
<dbReference type="Pfam" id="PF12802">
    <property type="entry name" value="MarR_2"/>
    <property type="match status" value="1"/>
</dbReference>
<dbReference type="PANTHER" id="PTHR42756:SF1">
    <property type="entry name" value="TRANSCRIPTIONAL REPRESSOR OF EMRAB OPERON"/>
    <property type="match status" value="1"/>
</dbReference>
<feature type="domain" description="HTH marR-type" evidence="4">
    <location>
        <begin position="8"/>
        <end position="141"/>
    </location>
</feature>
<dbReference type="Proteomes" id="UP000576082">
    <property type="component" value="Unassembled WGS sequence"/>
</dbReference>
<proteinExistence type="predicted"/>
<dbReference type="InterPro" id="IPR036390">
    <property type="entry name" value="WH_DNA-bd_sf"/>
</dbReference>
<evidence type="ECO:0000313" key="6">
    <source>
        <dbReference type="Proteomes" id="UP000576082"/>
    </source>
</evidence>
<keyword evidence="6" id="KW-1185">Reference proteome</keyword>
<dbReference type="GO" id="GO:0003700">
    <property type="term" value="F:DNA-binding transcription factor activity"/>
    <property type="evidence" value="ECO:0007669"/>
    <property type="project" value="InterPro"/>
</dbReference>
<dbReference type="SUPFAM" id="SSF46785">
    <property type="entry name" value="Winged helix' DNA-binding domain"/>
    <property type="match status" value="1"/>
</dbReference>
<dbReference type="Gene3D" id="1.10.10.10">
    <property type="entry name" value="Winged helix-like DNA-binding domain superfamily/Winged helix DNA-binding domain"/>
    <property type="match status" value="1"/>
</dbReference>
<reference evidence="5 6" key="1">
    <citation type="submission" date="2020-04" db="EMBL/GenBank/DDBJ databases">
        <title>Flammeovirga sp. SR4, a novel species isolated from seawater.</title>
        <authorList>
            <person name="Wang X."/>
        </authorList>
    </citation>
    <scope>NUCLEOTIDE SEQUENCE [LARGE SCALE GENOMIC DNA]</scope>
    <source>
        <strain evidence="5 6">ATCC 23126</strain>
    </source>
</reference>
<keyword evidence="3" id="KW-0804">Transcription</keyword>
<name>A0A7X9XBC6_9BACT</name>
<evidence type="ECO:0000256" key="1">
    <source>
        <dbReference type="ARBA" id="ARBA00023015"/>
    </source>
</evidence>
<keyword evidence="1" id="KW-0805">Transcription regulation</keyword>
<dbReference type="AlphaFoldDB" id="A0A7X9XBC6"/>
<dbReference type="InterPro" id="IPR000835">
    <property type="entry name" value="HTH_MarR-typ"/>
</dbReference>
<protein>
    <submittedName>
        <fullName evidence="5">Winged helix-turn-helix transcriptional regulator</fullName>
    </submittedName>
</protein>